<evidence type="ECO:0000313" key="8">
    <source>
        <dbReference type="EMBL" id="HIH10287.1"/>
    </source>
</evidence>
<comment type="similarity">
    <text evidence="1 6">Belongs to the universal ribosomal protein uS2 family.</text>
</comment>
<dbReference type="PANTHER" id="PTHR11489">
    <property type="entry name" value="40S RIBOSOMAL PROTEIN SA"/>
    <property type="match status" value="1"/>
</dbReference>
<gene>
    <name evidence="8" type="ORF">HA254_06505</name>
</gene>
<feature type="compositionally biased region" description="Basic and acidic residues" evidence="7">
    <location>
        <begin position="228"/>
        <end position="246"/>
    </location>
</feature>
<dbReference type="SUPFAM" id="SSF52313">
    <property type="entry name" value="Ribosomal protein S2"/>
    <property type="match status" value="1"/>
</dbReference>
<dbReference type="GO" id="GO:0015935">
    <property type="term" value="C:small ribosomal subunit"/>
    <property type="evidence" value="ECO:0007669"/>
    <property type="project" value="InterPro"/>
</dbReference>
<proteinExistence type="inferred from homology"/>
<dbReference type="NCBIfam" id="TIGR01012">
    <property type="entry name" value="uS2_euk_arch"/>
    <property type="match status" value="1"/>
</dbReference>
<name>A0A7J4J2K1_9ARCH</name>
<evidence type="ECO:0000256" key="7">
    <source>
        <dbReference type="SAM" id="MobiDB-lite"/>
    </source>
</evidence>
<dbReference type="Gene3D" id="3.40.50.10490">
    <property type="entry name" value="Glucose-6-phosphate isomerase like protein, domain 1"/>
    <property type="match status" value="1"/>
</dbReference>
<evidence type="ECO:0000256" key="5">
    <source>
        <dbReference type="ARBA" id="ARBA00035518"/>
    </source>
</evidence>
<dbReference type="EMBL" id="DUGC01000104">
    <property type="protein sequence ID" value="HIH10287.1"/>
    <property type="molecule type" value="Genomic_DNA"/>
</dbReference>
<dbReference type="FunFam" id="3.40.50.10490:FF:000030">
    <property type="entry name" value="30S ribosomal protein S2"/>
    <property type="match status" value="1"/>
</dbReference>
<comment type="caution">
    <text evidence="8">The sequence shown here is derived from an EMBL/GenBank/DDBJ whole genome shotgun (WGS) entry which is preliminary data.</text>
</comment>
<protein>
    <recommendedName>
        <fullName evidence="4">Small ribosomal subunit protein uS2</fullName>
    </recommendedName>
    <alternativeName>
        <fullName evidence="5">30S ribosomal protein S2</fullName>
    </alternativeName>
</protein>
<dbReference type="InterPro" id="IPR018130">
    <property type="entry name" value="Ribosomal_uS2_CS"/>
</dbReference>
<keyword evidence="2 6" id="KW-0689">Ribosomal protein</keyword>
<dbReference type="PROSITE" id="PS00963">
    <property type="entry name" value="RIBOSOMAL_S2_2"/>
    <property type="match status" value="1"/>
</dbReference>
<dbReference type="AlphaFoldDB" id="A0A7J4J2K1"/>
<keyword evidence="3 6" id="KW-0687">Ribonucleoprotein</keyword>
<evidence type="ECO:0000256" key="2">
    <source>
        <dbReference type="ARBA" id="ARBA00022980"/>
    </source>
</evidence>
<evidence type="ECO:0000313" key="9">
    <source>
        <dbReference type="Proteomes" id="UP000565078"/>
    </source>
</evidence>
<dbReference type="GO" id="GO:0003735">
    <property type="term" value="F:structural constituent of ribosome"/>
    <property type="evidence" value="ECO:0007669"/>
    <property type="project" value="InterPro"/>
</dbReference>
<evidence type="ECO:0000256" key="6">
    <source>
        <dbReference type="RuleBase" id="RU003631"/>
    </source>
</evidence>
<feature type="region of interest" description="Disordered" evidence="7">
    <location>
        <begin position="228"/>
        <end position="279"/>
    </location>
</feature>
<reference evidence="9" key="1">
    <citation type="journal article" date="2020" name="bioRxiv">
        <title>A rank-normalized archaeal taxonomy based on genome phylogeny resolves widespread incomplete and uneven classifications.</title>
        <authorList>
            <person name="Rinke C."/>
            <person name="Chuvochina M."/>
            <person name="Mussig A.J."/>
            <person name="Chaumeil P.-A."/>
            <person name="Waite D.W."/>
            <person name="Whitman W.B."/>
            <person name="Parks D.H."/>
            <person name="Hugenholtz P."/>
        </authorList>
    </citation>
    <scope>NUCLEOTIDE SEQUENCE [LARGE SCALE GENOMIC DNA]</scope>
</reference>
<dbReference type="GO" id="GO:0006412">
    <property type="term" value="P:translation"/>
    <property type="evidence" value="ECO:0007669"/>
    <property type="project" value="InterPro"/>
</dbReference>
<evidence type="ECO:0000256" key="1">
    <source>
        <dbReference type="ARBA" id="ARBA00006242"/>
    </source>
</evidence>
<dbReference type="InterPro" id="IPR005707">
    <property type="entry name" value="Ribosomal_uS2_euk/arc"/>
</dbReference>
<evidence type="ECO:0000256" key="3">
    <source>
        <dbReference type="ARBA" id="ARBA00023274"/>
    </source>
</evidence>
<organism evidence="8 9">
    <name type="scientific">Candidatus Iainarchaeum sp</name>
    <dbReference type="NCBI Taxonomy" id="3101447"/>
    <lineage>
        <taxon>Archaea</taxon>
        <taxon>Candidatus Iainarchaeota</taxon>
        <taxon>Candidatus Iainarchaeia</taxon>
        <taxon>Candidatus Iainarchaeales</taxon>
        <taxon>Candidatus Iainarchaeaceae</taxon>
        <taxon>Candidatus Iainarchaeum</taxon>
    </lineage>
</organism>
<dbReference type="InterPro" id="IPR023591">
    <property type="entry name" value="Ribosomal_uS2_flav_dom_sf"/>
</dbReference>
<dbReference type="PRINTS" id="PR00395">
    <property type="entry name" value="RIBOSOMALS2"/>
</dbReference>
<dbReference type="Pfam" id="PF00318">
    <property type="entry name" value="Ribosomal_S2"/>
    <property type="match status" value="2"/>
</dbReference>
<accession>A0A7J4J2K1</accession>
<dbReference type="InterPro" id="IPR001865">
    <property type="entry name" value="Ribosomal_uS2"/>
</dbReference>
<sequence length="279" mass="31035">MAQKNKDEGIIAENVPVQQAGTQDAKQDIDQPKQTALVETDKYLNTGSHIGTKFKSGDMRKYIYKVRKDGLNVLDVQTIDERLAFAAKFLARFPAEKVAVVSRKSYGQTPAKAFAESIGATVLTGRFIPGTFTNPQCTRFTEPLAVVVTDPEYDFQAIEEATAVRIPVIALVSTNNALKNIDIAVPINNKGRKSLALAYWILAKEILKERNDGTELAKAVDDFEYKMKEGEEDEQRRGFERPERRGFGRGGSRPMRRGAGRGGPRREGGFSRRPSFNSF</sequence>
<dbReference type="Proteomes" id="UP000565078">
    <property type="component" value="Unassembled WGS sequence"/>
</dbReference>
<evidence type="ECO:0000256" key="4">
    <source>
        <dbReference type="ARBA" id="ARBA00035256"/>
    </source>
</evidence>
<feature type="region of interest" description="Disordered" evidence="7">
    <location>
        <begin position="1"/>
        <end position="30"/>
    </location>
</feature>